<keyword evidence="1" id="KW-0812">Transmembrane</keyword>
<dbReference type="Proteomes" id="UP000184440">
    <property type="component" value="Unassembled WGS sequence"/>
</dbReference>
<name>A0A1M7TV07_9ACTN</name>
<evidence type="ECO:0008006" key="4">
    <source>
        <dbReference type="Google" id="ProtNLM"/>
    </source>
</evidence>
<accession>A0A1M7TV07</accession>
<reference evidence="2 3" key="1">
    <citation type="submission" date="2016-11" db="EMBL/GenBank/DDBJ databases">
        <authorList>
            <person name="Jaros S."/>
            <person name="Januszkiewicz K."/>
            <person name="Wedrychowicz H."/>
        </authorList>
    </citation>
    <scope>NUCLEOTIDE SEQUENCE [LARGE SCALE GENOMIC DNA]</scope>
    <source>
        <strain evidence="2 3">DSM 46144</strain>
    </source>
</reference>
<sequence>MTTDNLQRGSAALAAAGALNVCTVFSLVDPDDAPIGVVLAVVGLGVVTLAGAYAAWRGSRTGLLIAIVAALVNAFAFGLPGWFLDAPPWILALVTTAFVLTIVGIVLAGPTLRRTRQPLA</sequence>
<feature type="transmembrane region" description="Helical" evidence="1">
    <location>
        <begin position="34"/>
        <end position="56"/>
    </location>
</feature>
<keyword evidence="3" id="KW-1185">Reference proteome</keyword>
<feature type="transmembrane region" description="Helical" evidence="1">
    <location>
        <begin position="89"/>
        <end position="109"/>
    </location>
</feature>
<keyword evidence="1" id="KW-0472">Membrane</keyword>
<feature type="transmembrane region" description="Helical" evidence="1">
    <location>
        <begin position="63"/>
        <end position="83"/>
    </location>
</feature>
<evidence type="ECO:0000313" key="3">
    <source>
        <dbReference type="Proteomes" id="UP000184440"/>
    </source>
</evidence>
<protein>
    <recommendedName>
        <fullName evidence="4">SPW repeat-containing protein</fullName>
    </recommendedName>
</protein>
<evidence type="ECO:0000313" key="2">
    <source>
        <dbReference type="EMBL" id="SHN74569.1"/>
    </source>
</evidence>
<dbReference type="STRING" id="134849.SAMN05443668_107108"/>
<gene>
    <name evidence="2" type="ORF">SAMN05443668_107108</name>
</gene>
<dbReference type="RefSeq" id="WP_073259921.1">
    <property type="nucleotide sequence ID" value="NZ_FRCS01000007.1"/>
</dbReference>
<feature type="transmembrane region" description="Helical" evidence="1">
    <location>
        <begin position="12"/>
        <end position="28"/>
    </location>
</feature>
<organism evidence="2 3">
    <name type="scientific">Cryptosporangium aurantiacum</name>
    <dbReference type="NCBI Taxonomy" id="134849"/>
    <lineage>
        <taxon>Bacteria</taxon>
        <taxon>Bacillati</taxon>
        <taxon>Actinomycetota</taxon>
        <taxon>Actinomycetes</taxon>
        <taxon>Cryptosporangiales</taxon>
        <taxon>Cryptosporangiaceae</taxon>
        <taxon>Cryptosporangium</taxon>
    </lineage>
</organism>
<dbReference type="EMBL" id="FRCS01000007">
    <property type="protein sequence ID" value="SHN74569.1"/>
    <property type="molecule type" value="Genomic_DNA"/>
</dbReference>
<dbReference type="AlphaFoldDB" id="A0A1M7TV07"/>
<proteinExistence type="predicted"/>
<keyword evidence="1" id="KW-1133">Transmembrane helix</keyword>
<evidence type="ECO:0000256" key="1">
    <source>
        <dbReference type="SAM" id="Phobius"/>
    </source>
</evidence>